<comment type="caution">
    <text evidence="5">The sequence shown here is derived from an EMBL/GenBank/DDBJ whole genome shotgun (WGS) entry which is preliminary data.</text>
</comment>
<dbReference type="Pfam" id="PF00176">
    <property type="entry name" value="SNF2-rel_dom"/>
    <property type="match status" value="1"/>
</dbReference>
<dbReference type="PANTHER" id="PTHR45629">
    <property type="entry name" value="SNF2/RAD54 FAMILY MEMBER"/>
    <property type="match status" value="1"/>
</dbReference>
<dbReference type="Proteomes" id="UP000193144">
    <property type="component" value="Unassembled WGS sequence"/>
</dbReference>
<organism evidence="5 6">
    <name type="scientific">Clohesyomyces aquaticus</name>
    <dbReference type="NCBI Taxonomy" id="1231657"/>
    <lineage>
        <taxon>Eukaryota</taxon>
        <taxon>Fungi</taxon>
        <taxon>Dikarya</taxon>
        <taxon>Ascomycota</taxon>
        <taxon>Pezizomycotina</taxon>
        <taxon>Dothideomycetes</taxon>
        <taxon>Pleosporomycetidae</taxon>
        <taxon>Pleosporales</taxon>
        <taxon>Lindgomycetaceae</taxon>
        <taxon>Clohesyomyces</taxon>
    </lineage>
</organism>
<dbReference type="Gene3D" id="3.40.50.10810">
    <property type="entry name" value="Tandem AAA-ATPase domain"/>
    <property type="match status" value="1"/>
</dbReference>
<dbReference type="InterPro" id="IPR038718">
    <property type="entry name" value="SNF2-like_sf"/>
</dbReference>
<dbReference type="PANTHER" id="PTHR45629:SF7">
    <property type="entry name" value="DNA EXCISION REPAIR PROTEIN ERCC-6-RELATED"/>
    <property type="match status" value="1"/>
</dbReference>
<evidence type="ECO:0000256" key="2">
    <source>
        <dbReference type="ARBA" id="ARBA00022840"/>
    </source>
</evidence>
<proteinExistence type="predicted"/>
<evidence type="ECO:0000313" key="6">
    <source>
        <dbReference type="Proteomes" id="UP000193144"/>
    </source>
</evidence>
<keyword evidence="1" id="KW-0547">Nucleotide-binding</keyword>
<dbReference type="InterPro" id="IPR000330">
    <property type="entry name" value="SNF2_N"/>
</dbReference>
<dbReference type="GO" id="GO:0005524">
    <property type="term" value="F:ATP binding"/>
    <property type="evidence" value="ECO:0007669"/>
    <property type="project" value="InterPro"/>
</dbReference>
<reference evidence="5 6" key="1">
    <citation type="submission" date="2016-07" db="EMBL/GenBank/DDBJ databases">
        <title>Pervasive Adenine N6-methylation of Active Genes in Fungi.</title>
        <authorList>
            <consortium name="DOE Joint Genome Institute"/>
            <person name="Mondo S.J."/>
            <person name="Dannebaum R.O."/>
            <person name="Kuo R.C."/>
            <person name="Labutti K."/>
            <person name="Haridas S."/>
            <person name="Kuo A."/>
            <person name="Salamov A."/>
            <person name="Ahrendt S.R."/>
            <person name="Lipzen A."/>
            <person name="Sullivan W."/>
            <person name="Andreopoulos W.B."/>
            <person name="Clum A."/>
            <person name="Lindquist E."/>
            <person name="Daum C."/>
            <person name="Ramamoorthy G.K."/>
            <person name="Gryganskyi A."/>
            <person name="Culley D."/>
            <person name="Magnuson J.K."/>
            <person name="James T.Y."/>
            <person name="O'Malley M.A."/>
            <person name="Stajich J.E."/>
            <person name="Spatafora J.W."/>
            <person name="Visel A."/>
            <person name="Grigoriev I.V."/>
        </authorList>
    </citation>
    <scope>NUCLEOTIDE SEQUENCE [LARGE SCALE GENOMIC DNA]</scope>
    <source>
        <strain evidence="5 6">CBS 115471</strain>
    </source>
</reference>
<dbReference type="InterPro" id="IPR027417">
    <property type="entry name" value="P-loop_NTPase"/>
</dbReference>
<evidence type="ECO:0000256" key="1">
    <source>
        <dbReference type="ARBA" id="ARBA00022741"/>
    </source>
</evidence>
<dbReference type="OrthoDB" id="3886847at2759"/>
<dbReference type="SUPFAM" id="SSF52540">
    <property type="entry name" value="P-loop containing nucleoside triphosphate hydrolases"/>
    <property type="match status" value="1"/>
</dbReference>
<feature type="coiled-coil region" evidence="3">
    <location>
        <begin position="20"/>
        <end position="47"/>
    </location>
</feature>
<evidence type="ECO:0000256" key="3">
    <source>
        <dbReference type="SAM" id="Coils"/>
    </source>
</evidence>
<gene>
    <name evidence="5" type="ORF">BCR34DRAFT_600883</name>
</gene>
<protein>
    <recommendedName>
        <fullName evidence="4">SNF2 N-terminal domain-containing protein</fullName>
    </recommendedName>
</protein>
<keyword evidence="2" id="KW-0067">ATP-binding</keyword>
<accession>A0A1Y1ZPH7</accession>
<feature type="domain" description="SNF2 N-terminal" evidence="4">
    <location>
        <begin position="87"/>
        <end position="164"/>
    </location>
</feature>
<dbReference type="EMBL" id="MCFA01000054">
    <property type="protein sequence ID" value="ORY12136.1"/>
    <property type="molecule type" value="Genomic_DNA"/>
</dbReference>
<dbReference type="STRING" id="1231657.A0A1Y1ZPH7"/>
<dbReference type="AlphaFoldDB" id="A0A1Y1ZPH7"/>
<evidence type="ECO:0000313" key="5">
    <source>
        <dbReference type="EMBL" id="ORY12136.1"/>
    </source>
</evidence>
<sequence>MAESSKGSGLSFGPDPHAAFQDFAKELKQVKDRLKREHNEKAKSSKRLVKAKHINFHLRAALLTTLHLWKIPSVGAASGLRKNLVQHQKDGVGRMKQWQDDVNSRGDILADDMGMGKTVQVIAFLVERPPTPEHPAIIAVPPALMSNWMRELEKWSYPSQLNVLYP</sequence>
<keyword evidence="3" id="KW-0175">Coiled coil</keyword>
<evidence type="ECO:0000259" key="4">
    <source>
        <dbReference type="Pfam" id="PF00176"/>
    </source>
</evidence>
<name>A0A1Y1ZPH7_9PLEO</name>
<keyword evidence="6" id="KW-1185">Reference proteome</keyword>
<dbReference type="InterPro" id="IPR050496">
    <property type="entry name" value="SNF2_RAD54_helicase_repair"/>
</dbReference>